<keyword evidence="2" id="KW-0238">DNA-binding</keyword>
<evidence type="ECO:0000256" key="1">
    <source>
        <dbReference type="ARBA" id="ARBA00023015"/>
    </source>
</evidence>
<keyword evidence="3" id="KW-0804">Transcription</keyword>
<sequence>MDPPLRSSLALRSLPLFAGLADARLEQLALQCRWHHLPAHQPLLLRADPACEVYFLLSGRLRVTSYSAGGKQVSFRDSVKGDWFGDMAAIDGEPRSADVVTLEASTVASLGSAEFMALLREEPLVAEREMRHLAGLVRQLSQRVIELSTLGVQNRLHAELLRMARAEGVVDNVARLDPAPLHEALASRISTQREQVTRELAQLTRDGLVEKDGKAMVLRDVERLSRMVAQVSGAA</sequence>
<dbReference type="Gene3D" id="2.60.120.10">
    <property type="entry name" value="Jelly Rolls"/>
    <property type="match status" value="1"/>
</dbReference>
<dbReference type="InterPro" id="IPR036388">
    <property type="entry name" value="WH-like_DNA-bd_sf"/>
</dbReference>
<evidence type="ECO:0000256" key="2">
    <source>
        <dbReference type="ARBA" id="ARBA00023125"/>
    </source>
</evidence>
<dbReference type="InterPro" id="IPR012318">
    <property type="entry name" value="HTH_CRP"/>
</dbReference>
<dbReference type="Pfam" id="PF13545">
    <property type="entry name" value="HTH_Crp_2"/>
    <property type="match status" value="1"/>
</dbReference>
<evidence type="ECO:0000256" key="3">
    <source>
        <dbReference type="ARBA" id="ARBA00023163"/>
    </source>
</evidence>
<dbReference type="InterPro" id="IPR036390">
    <property type="entry name" value="WH_DNA-bd_sf"/>
</dbReference>
<proteinExistence type="predicted"/>
<dbReference type="Proteomes" id="UP001385892">
    <property type="component" value="Unassembled WGS sequence"/>
</dbReference>
<evidence type="ECO:0000313" key="6">
    <source>
        <dbReference type="Proteomes" id="UP001385892"/>
    </source>
</evidence>
<name>A0ABU8WMW4_9BURK</name>
<dbReference type="PANTHER" id="PTHR24567:SF74">
    <property type="entry name" value="HTH-TYPE TRANSCRIPTIONAL REGULATOR ARCR"/>
    <property type="match status" value="1"/>
</dbReference>
<dbReference type="Pfam" id="PF00027">
    <property type="entry name" value="cNMP_binding"/>
    <property type="match status" value="1"/>
</dbReference>
<dbReference type="PANTHER" id="PTHR24567">
    <property type="entry name" value="CRP FAMILY TRANSCRIPTIONAL REGULATORY PROTEIN"/>
    <property type="match status" value="1"/>
</dbReference>
<accession>A0ABU8WMW4</accession>
<protein>
    <submittedName>
        <fullName evidence="5">Crp/Fnr family transcriptional regulator</fullName>
    </submittedName>
</protein>
<reference evidence="5 6" key="1">
    <citation type="submission" date="2024-03" db="EMBL/GenBank/DDBJ databases">
        <title>Novel species of the genus Variovorax.</title>
        <authorList>
            <person name="Liu Q."/>
            <person name="Xin Y.-H."/>
        </authorList>
    </citation>
    <scope>NUCLEOTIDE SEQUENCE [LARGE SCALE GENOMIC DNA]</scope>
    <source>
        <strain evidence="5 6">KACC 18900</strain>
    </source>
</reference>
<gene>
    <name evidence="5" type="ORF">WKW82_19535</name>
</gene>
<comment type="caution">
    <text evidence="5">The sequence shown here is derived from an EMBL/GenBank/DDBJ whole genome shotgun (WGS) entry which is preliminary data.</text>
</comment>
<evidence type="ECO:0000259" key="4">
    <source>
        <dbReference type="PROSITE" id="PS50042"/>
    </source>
</evidence>
<feature type="domain" description="Cyclic nucleotide-binding" evidence="4">
    <location>
        <begin position="16"/>
        <end position="136"/>
    </location>
</feature>
<dbReference type="SUPFAM" id="SSF51206">
    <property type="entry name" value="cAMP-binding domain-like"/>
    <property type="match status" value="1"/>
</dbReference>
<dbReference type="SMART" id="SM00100">
    <property type="entry name" value="cNMP"/>
    <property type="match status" value="1"/>
</dbReference>
<dbReference type="EMBL" id="JBBKZT010000009">
    <property type="protein sequence ID" value="MEJ8848861.1"/>
    <property type="molecule type" value="Genomic_DNA"/>
</dbReference>
<evidence type="ECO:0000313" key="5">
    <source>
        <dbReference type="EMBL" id="MEJ8848861.1"/>
    </source>
</evidence>
<organism evidence="5 6">
    <name type="scientific">Variovorax rhizosphaerae</name>
    <dbReference type="NCBI Taxonomy" id="1836200"/>
    <lineage>
        <taxon>Bacteria</taxon>
        <taxon>Pseudomonadati</taxon>
        <taxon>Pseudomonadota</taxon>
        <taxon>Betaproteobacteria</taxon>
        <taxon>Burkholderiales</taxon>
        <taxon>Comamonadaceae</taxon>
        <taxon>Variovorax</taxon>
    </lineage>
</organism>
<keyword evidence="6" id="KW-1185">Reference proteome</keyword>
<dbReference type="InterPro" id="IPR014710">
    <property type="entry name" value="RmlC-like_jellyroll"/>
</dbReference>
<dbReference type="InterPro" id="IPR050397">
    <property type="entry name" value="Env_Response_Regulators"/>
</dbReference>
<dbReference type="Gene3D" id="1.10.10.10">
    <property type="entry name" value="Winged helix-like DNA-binding domain superfamily/Winged helix DNA-binding domain"/>
    <property type="match status" value="1"/>
</dbReference>
<dbReference type="InterPro" id="IPR018490">
    <property type="entry name" value="cNMP-bd_dom_sf"/>
</dbReference>
<keyword evidence="1" id="KW-0805">Transcription regulation</keyword>
<dbReference type="PROSITE" id="PS50042">
    <property type="entry name" value="CNMP_BINDING_3"/>
    <property type="match status" value="1"/>
</dbReference>
<dbReference type="InterPro" id="IPR000595">
    <property type="entry name" value="cNMP-bd_dom"/>
</dbReference>
<dbReference type="SUPFAM" id="SSF46785">
    <property type="entry name" value="Winged helix' DNA-binding domain"/>
    <property type="match status" value="1"/>
</dbReference>
<dbReference type="CDD" id="cd00038">
    <property type="entry name" value="CAP_ED"/>
    <property type="match status" value="1"/>
</dbReference>